<organism evidence="2">
    <name type="scientific">marine sediment metagenome</name>
    <dbReference type="NCBI Taxonomy" id="412755"/>
    <lineage>
        <taxon>unclassified sequences</taxon>
        <taxon>metagenomes</taxon>
        <taxon>ecological metagenomes</taxon>
    </lineage>
</organism>
<feature type="domain" description="DUF4372" evidence="1">
    <location>
        <begin position="4"/>
        <end position="76"/>
    </location>
</feature>
<gene>
    <name evidence="2" type="ORF">S01H1_47043</name>
</gene>
<proteinExistence type="predicted"/>
<reference evidence="2" key="1">
    <citation type="journal article" date="2014" name="Front. Microbiol.">
        <title>High frequency of phylogenetically diverse reductive dehalogenase-homologous genes in deep subseafloor sedimentary metagenomes.</title>
        <authorList>
            <person name="Kawai M."/>
            <person name="Futagami T."/>
            <person name="Toyoda A."/>
            <person name="Takaki Y."/>
            <person name="Nishi S."/>
            <person name="Hori S."/>
            <person name="Arai W."/>
            <person name="Tsubouchi T."/>
            <person name="Morono Y."/>
            <person name="Uchiyama I."/>
            <person name="Ito T."/>
            <person name="Fujiyama A."/>
            <person name="Inagaki F."/>
            <person name="Takami H."/>
        </authorList>
    </citation>
    <scope>NUCLEOTIDE SEQUENCE</scope>
    <source>
        <strain evidence="2">Expedition CK06-06</strain>
    </source>
</reference>
<feature type="non-terminal residue" evidence="2">
    <location>
        <position position="133"/>
    </location>
</feature>
<dbReference type="AlphaFoldDB" id="X0W5A5"/>
<evidence type="ECO:0000313" key="2">
    <source>
        <dbReference type="EMBL" id="GAG18452.1"/>
    </source>
</evidence>
<dbReference type="EMBL" id="BARS01030149">
    <property type="protein sequence ID" value="GAG18452.1"/>
    <property type="molecule type" value="Genomic_DNA"/>
</dbReference>
<dbReference type="InterPro" id="IPR025399">
    <property type="entry name" value="DUF4372"/>
</dbReference>
<dbReference type="Pfam" id="PF14294">
    <property type="entry name" value="DUF4372"/>
    <property type="match status" value="1"/>
</dbReference>
<evidence type="ECO:0000259" key="1">
    <source>
        <dbReference type="Pfam" id="PF14294"/>
    </source>
</evidence>
<accession>X0W5A5</accession>
<protein>
    <recommendedName>
        <fullName evidence="1">DUF4372 domain-containing protein</fullName>
    </recommendedName>
</protein>
<comment type="caution">
    <text evidence="2">The sequence shown here is derived from an EMBL/GenBank/DDBJ whole genome shotgun (WGS) entry which is preliminary data.</text>
</comment>
<sequence>MNTEPTVFSQLIDFLPIKQFRKCVDHYQGNYYVKSFSCWDQFLCMSFAQLTYRESLRDIESCLRSLKNKLYHMGIRGNISRSTLAYANEKRDWRIYADFAQILIHEAKKLYINEKFGVDIDETVYAFDSTTID</sequence>
<name>X0W5A5_9ZZZZ</name>